<proteinExistence type="predicted"/>
<evidence type="ECO:0000313" key="3">
    <source>
        <dbReference type="Proteomes" id="UP000512167"/>
    </source>
</evidence>
<dbReference type="KEGG" id="tbk:HF295_02540"/>
<feature type="transmembrane region" description="Helical" evidence="1">
    <location>
        <begin position="128"/>
        <end position="156"/>
    </location>
</feature>
<sequence length="162" mass="19291">MILTLLNNKTLRVIISLIFILFMLVVLPLIQSLNPHAWPDTMLFYSSDRFYGLIESYGHEQRSLYIILRWTFDLVYPLVYGLYFLTWILYLSQKKTLLIYPLLGIGFDYIENILATVTVGMYPKELPFLVYLMQGFSLLKWLFLLISICILIFLVYRRFKHD</sequence>
<protein>
    <submittedName>
        <fullName evidence="2">Uncharacterized protein</fullName>
    </submittedName>
</protein>
<dbReference type="EMBL" id="CP051151">
    <property type="protein sequence ID" value="QLY39799.1"/>
    <property type="molecule type" value="Genomic_DNA"/>
</dbReference>
<evidence type="ECO:0000256" key="1">
    <source>
        <dbReference type="SAM" id="Phobius"/>
    </source>
</evidence>
<feature type="transmembrane region" description="Helical" evidence="1">
    <location>
        <begin position="74"/>
        <end position="91"/>
    </location>
</feature>
<dbReference type="Proteomes" id="UP000512167">
    <property type="component" value="Chromosome"/>
</dbReference>
<keyword evidence="3" id="KW-1185">Reference proteome</keyword>
<gene>
    <name evidence="2" type="ORF">HF295_02540</name>
</gene>
<dbReference type="RefSeq" id="WP_312032282.1">
    <property type="nucleotide sequence ID" value="NZ_CP051151.1"/>
</dbReference>
<reference evidence="2 3" key="1">
    <citation type="submission" date="2020-04" db="EMBL/GenBank/DDBJ databases">
        <authorList>
            <person name="Zheng R.K."/>
            <person name="Sun C.M."/>
        </authorList>
    </citation>
    <scope>NUCLEOTIDE SEQUENCE [LARGE SCALE GENOMIC DNA]</scope>
    <source>
        <strain evidence="3">zrk29</strain>
    </source>
</reference>
<organism evidence="2 3">
    <name type="scientific">Hujiaoplasma nucleasis</name>
    <dbReference type="NCBI Taxonomy" id="2725268"/>
    <lineage>
        <taxon>Bacteria</taxon>
        <taxon>Bacillati</taxon>
        <taxon>Mycoplasmatota</taxon>
        <taxon>Mollicutes</taxon>
        <taxon>Candidatus Izemoplasmatales</taxon>
        <taxon>Hujiaoplasmataceae</taxon>
        <taxon>Hujiaoplasma</taxon>
    </lineage>
</organism>
<keyword evidence="1" id="KW-0812">Transmembrane</keyword>
<dbReference type="AlphaFoldDB" id="A0A7L6N5F0"/>
<accession>A0A7L6N5F0</accession>
<keyword evidence="1" id="KW-0472">Membrane</keyword>
<keyword evidence="1" id="KW-1133">Transmembrane helix</keyword>
<feature type="transmembrane region" description="Helical" evidence="1">
    <location>
        <begin position="98"/>
        <end position="122"/>
    </location>
</feature>
<evidence type="ECO:0000313" key="2">
    <source>
        <dbReference type="EMBL" id="QLY39799.1"/>
    </source>
</evidence>
<feature type="transmembrane region" description="Helical" evidence="1">
    <location>
        <begin position="12"/>
        <end position="30"/>
    </location>
</feature>
<name>A0A7L6N5F0_9MOLU</name>